<dbReference type="AlphaFoldDB" id="A0A5E4ZMV9"/>
<keyword evidence="4" id="KW-0012">Acyltransferase</keyword>
<dbReference type="GO" id="GO:0016747">
    <property type="term" value="F:acyltransferase activity, transferring groups other than amino-acyl groups"/>
    <property type="evidence" value="ECO:0007669"/>
    <property type="project" value="InterPro"/>
</dbReference>
<dbReference type="InterPro" id="IPR050879">
    <property type="entry name" value="Acyltransferase_3"/>
</dbReference>
<feature type="transmembrane region" description="Helical" evidence="2">
    <location>
        <begin position="113"/>
        <end position="137"/>
    </location>
</feature>
<dbReference type="PANTHER" id="PTHR23028">
    <property type="entry name" value="ACETYLTRANSFERASE"/>
    <property type="match status" value="1"/>
</dbReference>
<evidence type="ECO:0000313" key="5">
    <source>
        <dbReference type="Proteomes" id="UP000414136"/>
    </source>
</evidence>
<dbReference type="EMBL" id="CABPSQ010000001">
    <property type="protein sequence ID" value="VVE61705.1"/>
    <property type="molecule type" value="Genomic_DNA"/>
</dbReference>
<feature type="transmembrane region" description="Helical" evidence="2">
    <location>
        <begin position="73"/>
        <end position="93"/>
    </location>
</feature>
<keyword evidence="4" id="KW-0808">Transferase</keyword>
<name>A0A5E4ZMV9_9BURK</name>
<feature type="domain" description="Acyltransferase 3" evidence="3">
    <location>
        <begin position="31"/>
        <end position="371"/>
    </location>
</feature>
<dbReference type="RefSeq" id="WP_217431233.1">
    <property type="nucleotide sequence ID" value="NZ_CABPSQ010000001.1"/>
</dbReference>
<accession>A0A5E4ZMV9</accession>
<evidence type="ECO:0000256" key="1">
    <source>
        <dbReference type="SAM" id="MobiDB-lite"/>
    </source>
</evidence>
<keyword evidence="2" id="KW-0812">Transmembrane</keyword>
<dbReference type="GO" id="GO:0000271">
    <property type="term" value="P:polysaccharide biosynthetic process"/>
    <property type="evidence" value="ECO:0007669"/>
    <property type="project" value="TreeGrafter"/>
</dbReference>
<dbReference type="Proteomes" id="UP000414136">
    <property type="component" value="Unassembled WGS sequence"/>
</dbReference>
<feature type="transmembrane region" description="Helical" evidence="2">
    <location>
        <begin position="289"/>
        <end position="308"/>
    </location>
</feature>
<feature type="transmembrane region" description="Helical" evidence="2">
    <location>
        <begin position="188"/>
        <end position="213"/>
    </location>
</feature>
<evidence type="ECO:0000256" key="2">
    <source>
        <dbReference type="SAM" id="Phobius"/>
    </source>
</evidence>
<keyword evidence="5" id="KW-1185">Reference proteome</keyword>
<gene>
    <name evidence="4" type="ORF">PCA31118_00680</name>
</gene>
<dbReference type="PANTHER" id="PTHR23028:SF53">
    <property type="entry name" value="ACYL_TRANSF_3 DOMAIN-CONTAINING PROTEIN"/>
    <property type="match status" value="1"/>
</dbReference>
<feature type="transmembrane region" description="Helical" evidence="2">
    <location>
        <begin position="35"/>
        <end position="53"/>
    </location>
</feature>
<sequence length="397" mass="43741">MAFFRTSRTSPTSATSPMPVPNATRPGSRNDGIDLLRGLSILFVVVHHLALKFRLPLGPSLLGDVLPTRVIKGISFNGYEAVFVFFVISGFVITRRSLARYGSLDAMRWRHFYTLRAARIFPLLLPLLAVLCVMHLLGVPSFVIDKPGQSVAGALASALTMTLNWYEGRTNWLPGGWDVLWSLSIEECFYLVFPVFCLLLRGPWRVLALMALALSLPWTRSALQGNEIWQEKAYLPGMAAIAWGVLTALAMQRVTLPRQVARALAGLGVAGLLAVVFYGDVLWPLMHDHVMSLLCVSAALWLAAAHGSTRVVPRGLRWLTQMGRWSYEIYLSHMFVVLAVTPAYLAVANGDMRWTFLVYVPVLIVCTLLGGALHRHVSAPAARRLLRDRVTAAPAGA</sequence>
<feature type="transmembrane region" description="Helical" evidence="2">
    <location>
        <begin position="354"/>
        <end position="374"/>
    </location>
</feature>
<protein>
    <submittedName>
        <fullName evidence="4">Acyltransferase</fullName>
    </submittedName>
</protein>
<dbReference type="GO" id="GO:0016020">
    <property type="term" value="C:membrane"/>
    <property type="evidence" value="ECO:0007669"/>
    <property type="project" value="TreeGrafter"/>
</dbReference>
<proteinExistence type="predicted"/>
<dbReference type="InterPro" id="IPR002656">
    <property type="entry name" value="Acyl_transf_3_dom"/>
</dbReference>
<feature type="transmembrane region" description="Helical" evidence="2">
    <location>
        <begin position="263"/>
        <end position="283"/>
    </location>
</feature>
<keyword evidence="2" id="KW-1133">Transmembrane helix</keyword>
<dbReference type="Pfam" id="PF01757">
    <property type="entry name" value="Acyl_transf_3"/>
    <property type="match status" value="1"/>
</dbReference>
<feature type="compositionally biased region" description="Low complexity" evidence="1">
    <location>
        <begin position="1"/>
        <end position="17"/>
    </location>
</feature>
<evidence type="ECO:0000313" key="4">
    <source>
        <dbReference type="EMBL" id="VVE61705.1"/>
    </source>
</evidence>
<feature type="region of interest" description="Disordered" evidence="1">
    <location>
        <begin position="1"/>
        <end position="26"/>
    </location>
</feature>
<evidence type="ECO:0000259" key="3">
    <source>
        <dbReference type="Pfam" id="PF01757"/>
    </source>
</evidence>
<feature type="transmembrane region" description="Helical" evidence="2">
    <location>
        <begin position="329"/>
        <end position="348"/>
    </location>
</feature>
<feature type="transmembrane region" description="Helical" evidence="2">
    <location>
        <begin position="233"/>
        <end position="251"/>
    </location>
</feature>
<organism evidence="4 5">
    <name type="scientific">Pandoraea captiosa</name>
    <dbReference type="NCBI Taxonomy" id="2508302"/>
    <lineage>
        <taxon>Bacteria</taxon>
        <taxon>Pseudomonadati</taxon>
        <taxon>Pseudomonadota</taxon>
        <taxon>Betaproteobacteria</taxon>
        <taxon>Burkholderiales</taxon>
        <taxon>Burkholderiaceae</taxon>
        <taxon>Pandoraea</taxon>
    </lineage>
</organism>
<keyword evidence="2" id="KW-0472">Membrane</keyword>
<reference evidence="4 5" key="1">
    <citation type="submission" date="2019-08" db="EMBL/GenBank/DDBJ databases">
        <authorList>
            <person name="Peeters C."/>
        </authorList>
    </citation>
    <scope>NUCLEOTIDE SEQUENCE [LARGE SCALE GENOMIC DNA]</scope>
    <source>
        <strain evidence="4 5">LMG 31118</strain>
    </source>
</reference>